<dbReference type="RefSeq" id="WP_307495354.1">
    <property type="nucleotide sequence ID" value="NZ_JAUSTN010000011.1"/>
</dbReference>
<dbReference type="PROSITE" id="PS51272">
    <property type="entry name" value="SLH"/>
    <property type="match status" value="1"/>
</dbReference>
<keyword evidence="1" id="KW-0175">Coiled coil</keyword>
<evidence type="ECO:0000259" key="3">
    <source>
        <dbReference type="PROSITE" id="PS51272"/>
    </source>
</evidence>
<evidence type="ECO:0000256" key="2">
    <source>
        <dbReference type="SAM" id="SignalP"/>
    </source>
</evidence>
<dbReference type="Proteomes" id="UP001236559">
    <property type="component" value="Unassembled WGS sequence"/>
</dbReference>
<sequence length="805" mass="89188">MNKKFLSLVLSLVMVLGTFTSVFAADSKVEAKKEEAKKTSPSAKIQWMVDQKLVEGRKIFKPGEEKNDLALDKNITRAEVTKMLVYAKGQEKLADLVKATSVPYSDVKADHWANGFVTVGTFKLKGPKGVAMLAGYPDGTFKPEKNVSYAELAKMLVALVKEDLTPQMVANAQWPGSWLTWAAELGILNGIEYANSNDPATRNLAFQMIYNAMYIYDTRHDVDYGTRIGVVSGFEDGKLVINQGDKQFKVTLDAKTTYVDGSGRVGYLNLQQLSSNSKLWVGSLVEVITDKNEKDGVVSHIMELGNPAVGATDGLKNNNRWYGVAEKTVQGVANVTKDDITVYAKDGLNGAWDVKNAEDGKGAKADVKDFAATKVEFTADTRFFVADENNGWLTEVDKTKARDLVEVKDGRFVPKVYVGYDVVGKTGRQYNKANIVVFNVVTDDQLNEKTFRVAHVTNRNFELTVENTKGQQTALDMRSVDNWFPGFNRPRNGAGYNDYFEKFDVIKARVNADNKVGKFGEVIIDYSKDPIFKIKEVHKTYGQVTGVTLEGRDRVVTPEITLKHDANIFLEGQLEKGAYVQVAKSDYQTVKDAYGYDGYSFKNMFISTISVVPAVADKDLGRLSGEYAEDWTIVKANFTKAQFGDQYTLVLNNVKHVSVDGTEAVYRNLTVAVSVDDYNKIKKNDDTIILKRLDSKQYGASYTNALVLVSYNAEKKATAVNEYNKALKDYNDKLAAYKADPSKTADVKTAVDNLVTAFDNLAAKSIETELTSKRAEVEQIIKDYKTDATLKTNALAKDTLNPAAM</sequence>
<keyword evidence="5" id="KW-1185">Reference proteome</keyword>
<keyword evidence="2" id="KW-0732">Signal</keyword>
<comment type="caution">
    <text evidence="4">The sequence shown here is derived from an EMBL/GenBank/DDBJ whole genome shotgun (WGS) entry which is preliminary data.</text>
</comment>
<feature type="signal peptide" evidence="2">
    <location>
        <begin position="1"/>
        <end position="24"/>
    </location>
</feature>
<evidence type="ECO:0000313" key="4">
    <source>
        <dbReference type="EMBL" id="MDQ0275664.1"/>
    </source>
</evidence>
<dbReference type="InterPro" id="IPR001119">
    <property type="entry name" value="SLH_dom"/>
</dbReference>
<feature type="domain" description="SLH" evidence="3">
    <location>
        <begin position="100"/>
        <end position="170"/>
    </location>
</feature>
<dbReference type="Pfam" id="PF00395">
    <property type="entry name" value="SLH"/>
    <property type="match status" value="1"/>
</dbReference>
<dbReference type="EMBL" id="JAUSTN010000011">
    <property type="protein sequence ID" value="MDQ0275664.1"/>
    <property type="molecule type" value="Genomic_DNA"/>
</dbReference>
<name>A0ABU0AWM4_9FIRM</name>
<organism evidence="4 5">
    <name type="scientific">Peptoniphilus koenoeneniae</name>
    <dbReference type="NCBI Taxonomy" id="507751"/>
    <lineage>
        <taxon>Bacteria</taxon>
        <taxon>Bacillati</taxon>
        <taxon>Bacillota</taxon>
        <taxon>Tissierellia</taxon>
        <taxon>Tissierellales</taxon>
        <taxon>Peptoniphilaceae</taxon>
        <taxon>Peptoniphilus</taxon>
    </lineage>
</organism>
<evidence type="ECO:0000256" key="1">
    <source>
        <dbReference type="SAM" id="Coils"/>
    </source>
</evidence>
<feature type="chain" id="PRO_5045645390" description="SLH domain-containing protein" evidence="2">
    <location>
        <begin position="25"/>
        <end position="805"/>
    </location>
</feature>
<feature type="coiled-coil region" evidence="1">
    <location>
        <begin position="713"/>
        <end position="740"/>
    </location>
</feature>
<reference evidence="4 5" key="1">
    <citation type="submission" date="2023-07" db="EMBL/GenBank/DDBJ databases">
        <title>Genomic Encyclopedia of Type Strains, Phase IV (KMG-IV): sequencing the most valuable type-strain genomes for metagenomic binning, comparative biology and taxonomic classification.</title>
        <authorList>
            <person name="Goeker M."/>
        </authorList>
    </citation>
    <scope>NUCLEOTIDE SEQUENCE [LARGE SCALE GENOMIC DNA]</scope>
    <source>
        <strain evidence="4 5">DSM 22616</strain>
    </source>
</reference>
<proteinExistence type="predicted"/>
<accession>A0ABU0AWM4</accession>
<protein>
    <recommendedName>
        <fullName evidence="3">SLH domain-containing protein</fullName>
    </recommendedName>
</protein>
<evidence type="ECO:0000313" key="5">
    <source>
        <dbReference type="Proteomes" id="UP001236559"/>
    </source>
</evidence>
<gene>
    <name evidence="4" type="ORF">J2S72_001700</name>
</gene>